<evidence type="ECO:0000313" key="3">
    <source>
        <dbReference type="EMBL" id="HAG0927943.1"/>
    </source>
</evidence>
<accession>A0A758AKS9</accession>
<name>A0A758AKS9_SALER</name>
<keyword evidence="3" id="KW-0645">Protease</keyword>
<reference evidence="3" key="1">
    <citation type="journal article" date="2018" name="Genome Biol.">
        <title>SKESA: strategic k-mer extension for scrupulous assemblies.</title>
        <authorList>
            <person name="Souvorov A."/>
            <person name="Agarwala R."/>
            <person name="Lipman D.J."/>
        </authorList>
    </citation>
    <scope>NUCLEOTIDE SEQUENCE</scope>
    <source>
        <strain evidence="3">MA.CK_94/00004459</strain>
    </source>
</reference>
<feature type="domain" description="Membrane protein NfeD2 N-terminal transmembrane" evidence="2">
    <location>
        <begin position="25"/>
        <end position="114"/>
    </location>
</feature>
<feature type="transmembrane region" description="Helical" evidence="1">
    <location>
        <begin position="26"/>
        <end position="44"/>
    </location>
</feature>
<dbReference type="GO" id="GO:0008233">
    <property type="term" value="F:peptidase activity"/>
    <property type="evidence" value="ECO:0007669"/>
    <property type="project" value="UniProtKB-KW"/>
</dbReference>
<keyword evidence="1" id="KW-1133">Transmembrane helix</keyword>
<dbReference type="InterPro" id="IPR012340">
    <property type="entry name" value="NA-bd_OB-fold"/>
</dbReference>
<dbReference type="AlphaFoldDB" id="A0A758AKS9"/>
<reference evidence="3" key="2">
    <citation type="submission" date="2020-02" db="EMBL/GenBank/DDBJ databases">
        <authorList>
            <consortium name="NCBI Pathogen Detection Project"/>
        </authorList>
    </citation>
    <scope>NUCLEOTIDE SEQUENCE</scope>
    <source>
        <strain evidence="3">MA.CK_94/00004459</strain>
    </source>
</reference>
<organism evidence="3">
    <name type="scientific">Salmonella enterica</name>
    <name type="common">Salmonella choleraesuis</name>
    <dbReference type="NCBI Taxonomy" id="28901"/>
    <lineage>
        <taxon>Bacteria</taxon>
        <taxon>Pseudomonadati</taxon>
        <taxon>Pseudomonadota</taxon>
        <taxon>Gammaproteobacteria</taxon>
        <taxon>Enterobacterales</taxon>
        <taxon>Enterobacteriaceae</taxon>
        <taxon>Salmonella</taxon>
    </lineage>
</organism>
<dbReference type="GO" id="GO:0006508">
    <property type="term" value="P:proteolysis"/>
    <property type="evidence" value="ECO:0007669"/>
    <property type="project" value="UniProtKB-KW"/>
</dbReference>
<proteinExistence type="predicted"/>
<dbReference type="EMBL" id="DAAXGR010000004">
    <property type="protein sequence ID" value="HAG0927943.1"/>
    <property type="molecule type" value="Genomic_DNA"/>
</dbReference>
<gene>
    <name evidence="3" type="ORF">G8S40_001924</name>
</gene>
<dbReference type="InterPro" id="IPR058653">
    <property type="entry name" value="NfeD2_TM"/>
</dbReference>
<protein>
    <submittedName>
        <fullName evidence="3">Protease</fullName>
    </submittedName>
</protein>
<keyword evidence="3" id="KW-0378">Hydrolase</keyword>
<comment type="caution">
    <text evidence="3">The sequence shown here is derived from an EMBL/GenBank/DDBJ whole genome shotgun (WGS) entry which is preliminary data.</text>
</comment>
<keyword evidence="1" id="KW-0472">Membrane</keyword>
<keyword evidence="1" id="KW-0812">Transmembrane</keyword>
<evidence type="ECO:0000259" key="2">
    <source>
        <dbReference type="Pfam" id="PF25842"/>
    </source>
</evidence>
<evidence type="ECO:0000256" key="1">
    <source>
        <dbReference type="SAM" id="Phobius"/>
    </source>
</evidence>
<sequence length="188" mass="19849">MRVIRHRISGDHNEISGRQGRVTVDIYVGLLVTGVVLALLSLIAGDWLESIFCLDALHPMVVASACTMTGGAGMLLLKHTALATFTVLALALAGALVLSVAVFYGYVRPMRHSETSTAFSMKELAGKEAVVSVTIPAQGYGEVMVCIGAGQTFQVAASFDGTQIEKETTVVIVEVSDGVVYVSPFSLE</sequence>
<feature type="transmembrane region" description="Helical" evidence="1">
    <location>
        <begin position="84"/>
        <end position="107"/>
    </location>
</feature>
<dbReference type="Gene3D" id="2.40.50.140">
    <property type="entry name" value="Nucleic acid-binding proteins"/>
    <property type="match status" value="1"/>
</dbReference>
<dbReference type="Pfam" id="PF25842">
    <property type="entry name" value="NfeD_TM"/>
    <property type="match status" value="1"/>
</dbReference>